<dbReference type="GO" id="GO:0008233">
    <property type="term" value="F:peptidase activity"/>
    <property type="evidence" value="ECO:0007669"/>
    <property type="project" value="UniProtKB-ARBA"/>
</dbReference>
<dbReference type="Gramene" id="SIN_1026124.t">
    <property type="protein sequence ID" value="SIN_1026124.t"/>
    <property type="gene ID" value="SIN_1026124"/>
</dbReference>
<dbReference type="SUPFAM" id="SSF52317">
    <property type="entry name" value="Class I glutamine amidotransferase-like"/>
    <property type="match status" value="1"/>
</dbReference>
<evidence type="ECO:0000313" key="7">
    <source>
        <dbReference type="Proteomes" id="UP000504604"/>
    </source>
</evidence>
<dbReference type="GO" id="GO:0019760">
    <property type="term" value="P:glucosinolate metabolic process"/>
    <property type="evidence" value="ECO:0007669"/>
    <property type="project" value="UniProtKB-ARBA"/>
</dbReference>
<dbReference type="PROSITE" id="PS51273">
    <property type="entry name" value="GATASE_TYPE_1"/>
    <property type="match status" value="1"/>
</dbReference>
<dbReference type="RefSeq" id="XP_011092462.1">
    <property type="nucleotide sequence ID" value="XM_011094160.2"/>
</dbReference>
<dbReference type="Proteomes" id="UP000504604">
    <property type="component" value="Linkage group LG10"/>
</dbReference>
<dbReference type="GO" id="GO:0005829">
    <property type="term" value="C:cytosol"/>
    <property type="evidence" value="ECO:0007669"/>
    <property type="project" value="UniProtKB-SubCell"/>
</dbReference>
<dbReference type="OrthoDB" id="92161at2759"/>
<evidence type="ECO:0000256" key="5">
    <source>
        <dbReference type="ARBA" id="ARBA00022801"/>
    </source>
</evidence>
<dbReference type="FunFam" id="3.40.50.880:FF:000040">
    <property type="entry name" value="Gamma-glutamyl peptidase 5"/>
    <property type="match status" value="1"/>
</dbReference>
<dbReference type="InterPro" id="IPR029062">
    <property type="entry name" value="Class_I_gatase-like"/>
</dbReference>
<dbReference type="KEGG" id="sind:105172639"/>
<comment type="subcellular location">
    <subcellularLocation>
        <location evidence="1">Cytoplasm</location>
        <location evidence="1">Cytosol</location>
    </subcellularLocation>
</comment>
<feature type="domain" description="Glutamine amidotransferase" evidence="6">
    <location>
        <begin position="20"/>
        <end position="191"/>
    </location>
</feature>
<dbReference type="Gene3D" id="3.40.50.880">
    <property type="match status" value="1"/>
</dbReference>
<evidence type="ECO:0000259" key="6">
    <source>
        <dbReference type="Pfam" id="PF00117"/>
    </source>
</evidence>
<comment type="pathway">
    <text evidence="2">Secondary metabolite biosynthesis.</text>
</comment>
<proteinExistence type="inferred from homology"/>
<gene>
    <name evidence="8" type="primary">LOC105172639</name>
</gene>
<dbReference type="GeneID" id="105172639"/>
<dbReference type="CDD" id="cd01741">
    <property type="entry name" value="GATase1_1"/>
    <property type="match status" value="1"/>
</dbReference>
<dbReference type="AlphaFoldDB" id="A0A6I9U112"/>
<keyword evidence="7" id="KW-1185">Reference proteome</keyword>
<protein>
    <submittedName>
        <fullName evidence="8">Gamma-glutamyl peptidase 5-like</fullName>
    </submittedName>
</protein>
<reference evidence="8" key="1">
    <citation type="submission" date="2025-08" db="UniProtKB">
        <authorList>
            <consortium name="RefSeq"/>
        </authorList>
    </citation>
    <scope>IDENTIFICATION</scope>
</reference>
<dbReference type="InParanoid" id="A0A6I9U112"/>
<keyword evidence="5" id="KW-0378">Hydrolase</keyword>
<sequence length="242" mass="27366">MEGRKFAVLLCAEDSDYVMNNYGGYYGVYARMLKEEGETWDEFKVARGEFPADDEVAEYDGFVITGSCSDADSNEIWICKLVVLLRRLDAMKKKILGICFGHQILVRALGGRIGRSTTGWDIGVTKIHLQKSQIFTSLKMPPSLSVIECHRDEVTELPQEAEILGWSNKTRVEMFTYGNHIMGIQGHPEYTKDILLHLIHRLSNNGLIEVSLAKDAKFKLEAVEPDREAWKKLCNCFLKGGL</sequence>
<name>A0A6I9U112_SESIN</name>
<evidence type="ECO:0000256" key="4">
    <source>
        <dbReference type="ARBA" id="ARBA00022490"/>
    </source>
</evidence>
<evidence type="ECO:0000256" key="1">
    <source>
        <dbReference type="ARBA" id="ARBA00004514"/>
    </source>
</evidence>
<keyword evidence="4" id="KW-0963">Cytoplasm</keyword>
<evidence type="ECO:0000256" key="3">
    <source>
        <dbReference type="ARBA" id="ARBA00011083"/>
    </source>
</evidence>
<dbReference type="InterPro" id="IPR044992">
    <property type="entry name" value="ChyE-like"/>
</dbReference>
<comment type="similarity">
    <text evidence="3">Belongs to the peptidase C26 family.</text>
</comment>
<dbReference type="PANTHER" id="PTHR42695:SF13">
    <property type="entry name" value="GLUTAMINE AMIDOTRANSFERASE CLASS-I FAMILY PROTEIN, EXPRESSED"/>
    <property type="match status" value="1"/>
</dbReference>
<evidence type="ECO:0000313" key="8">
    <source>
        <dbReference type="RefSeq" id="XP_011092462.1"/>
    </source>
</evidence>
<dbReference type="InterPro" id="IPR017926">
    <property type="entry name" value="GATASE"/>
</dbReference>
<evidence type="ECO:0000256" key="2">
    <source>
        <dbReference type="ARBA" id="ARBA00005179"/>
    </source>
</evidence>
<dbReference type="PANTHER" id="PTHR42695">
    <property type="entry name" value="GLUTAMINE AMIDOTRANSFERASE YLR126C-RELATED"/>
    <property type="match status" value="1"/>
</dbReference>
<accession>A0A6I9U112</accession>
<organism evidence="7 8">
    <name type="scientific">Sesamum indicum</name>
    <name type="common">Oriental sesame</name>
    <name type="synonym">Sesamum orientale</name>
    <dbReference type="NCBI Taxonomy" id="4182"/>
    <lineage>
        <taxon>Eukaryota</taxon>
        <taxon>Viridiplantae</taxon>
        <taxon>Streptophyta</taxon>
        <taxon>Embryophyta</taxon>
        <taxon>Tracheophyta</taxon>
        <taxon>Spermatophyta</taxon>
        <taxon>Magnoliopsida</taxon>
        <taxon>eudicotyledons</taxon>
        <taxon>Gunneridae</taxon>
        <taxon>Pentapetalae</taxon>
        <taxon>asterids</taxon>
        <taxon>lamiids</taxon>
        <taxon>Lamiales</taxon>
        <taxon>Pedaliaceae</taxon>
        <taxon>Sesamum</taxon>
    </lineage>
</organism>
<dbReference type="Pfam" id="PF00117">
    <property type="entry name" value="GATase"/>
    <property type="match status" value="1"/>
</dbReference>